<proteinExistence type="predicted"/>
<comment type="caution">
    <text evidence="1">The sequence shown here is derived from an EMBL/GenBank/DDBJ whole genome shotgun (WGS) entry which is preliminary data.</text>
</comment>
<protein>
    <recommendedName>
        <fullName evidence="3">Ankyrin</fullName>
    </recommendedName>
</protein>
<keyword evidence="2" id="KW-1185">Reference proteome</keyword>
<accession>A0ABP6GA08</accession>
<sequence>MSVRDRETAGDFETHLTVRCGAGELDALARWAAARGLKFSHIVLARGRVASQPMLTARGSGDLADVLAAADRTKAALAADGFEVTRTKVEAAPWNEGVPAADEEALALGPGHYFEHHLKLLLEPGADTAALAGLVEPHAAHLSRNARRVRDDGVAERFVTQRCRLVGAFEAERRLAALIAELKTHRIAEVEREFVVFDDGESLDDGWIEEERGGHDE</sequence>
<dbReference type="Proteomes" id="UP001501842">
    <property type="component" value="Unassembled WGS sequence"/>
</dbReference>
<dbReference type="EMBL" id="BAAATZ010000003">
    <property type="protein sequence ID" value="GAA2719990.1"/>
    <property type="molecule type" value="Genomic_DNA"/>
</dbReference>
<name>A0ABP6GA08_9ACTN</name>
<dbReference type="RefSeq" id="WP_344448633.1">
    <property type="nucleotide sequence ID" value="NZ_BAAATZ010000003.1"/>
</dbReference>
<evidence type="ECO:0000313" key="1">
    <source>
        <dbReference type="EMBL" id="GAA2719990.1"/>
    </source>
</evidence>
<gene>
    <name evidence="1" type="ORF">GCM10010439_06890</name>
</gene>
<evidence type="ECO:0008006" key="3">
    <source>
        <dbReference type="Google" id="ProtNLM"/>
    </source>
</evidence>
<reference evidence="2" key="1">
    <citation type="journal article" date="2019" name="Int. J. Syst. Evol. Microbiol.">
        <title>The Global Catalogue of Microorganisms (GCM) 10K type strain sequencing project: providing services to taxonomists for standard genome sequencing and annotation.</title>
        <authorList>
            <consortium name="The Broad Institute Genomics Platform"/>
            <consortium name="The Broad Institute Genome Sequencing Center for Infectious Disease"/>
            <person name="Wu L."/>
            <person name="Ma J."/>
        </authorList>
    </citation>
    <scope>NUCLEOTIDE SEQUENCE [LARGE SCALE GENOMIC DNA]</scope>
    <source>
        <strain evidence="2">JCM 8201</strain>
    </source>
</reference>
<organism evidence="1 2">
    <name type="scientific">Actinocorallia aurantiaca</name>
    <dbReference type="NCBI Taxonomy" id="46204"/>
    <lineage>
        <taxon>Bacteria</taxon>
        <taxon>Bacillati</taxon>
        <taxon>Actinomycetota</taxon>
        <taxon>Actinomycetes</taxon>
        <taxon>Streptosporangiales</taxon>
        <taxon>Thermomonosporaceae</taxon>
        <taxon>Actinocorallia</taxon>
    </lineage>
</organism>
<evidence type="ECO:0000313" key="2">
    <source>
        <dbReference type="Proteomes" id="UP001501842"/>
    </source>
</evidence>